<dbReference type="GO" id="GO:0008444">
    <property type="term" value="F:CDP-diacylglycerol-glycerol-3-phosphate 3-phosphatidyltransferase activity"/>
    <property type="evidence" value="ECO:0007669"/>
    <property type="project" value="UniProtKB-UniRule"/>
</dbReference>
<accession>A0A8J2ZW46</accession>
<dbReference type="EMBL" id="BMFV01000014">
    <property type="protein sequence ID" value="GGH81985.1"/>
    <property type="molecule type" value="Genomic_DNA"/>
</dbReference>
<comment type="pathway">
    <text evidence="3">Phospholipid metabolism; phosphatidylglycerol biosynthesis; phosphatidylglycerol from CDP-diacylglycerol: step 1/2.</text>
</comment>
<keyword evidence="15" id="KW-0594">Phospholipid biosynthesis</keyword>
<dbReference type="PANTHER" id="PTHR14269">
    <property type="entry name" value="CDP-DIACYLGLYCEROL--GLYCEROL-3-PHOSPHATE 3-PHOSPHATIDYLTRANSFERASE-RELATED"/>
    <property type="match status" value="1"/>
</dbReference>
<evidence type="ECO:0000256" key="15">
    <source>
        <dbReference type="ARBA" id="ARBA00023209"/>
    </source>
</evidence>
<dbReference type="EC" id="2.7.8.5" evidence="6 18"/>
<evidence type="ECO:0000313" key="21">
    <source>
        <dbReference type="EMBL" id="GGH81985.1"/>
    </source>
</evidence>
<evidence type="ECO:0000256" key="20">
    <source>
        <dbReference type="SAM" id="Phobius"/>
    </source>
</evidence>
<evidence type="ECO:0000313" key="22">
    <source>
        <dbReference type="Proteomes" id="UP000656813"/>
    </source>
</evidence>
<keyword evidence="11 20" id="KW-0812">Transmembrane</keyword>
<evidence type="ECO:0000256" key="9">
    <source>
        <dbReference type="ARBA" id="ARBA00022516"/>
    </source>
</evidence>
<comment type="subcellular location">
    <subcellularLocation>
        <location evidence="2">Cell membrane</location>
        <topology evidence="2">Multi-pass membrane protein</topology>
    </subcellularLocation>
</comment>
<name>A0A8J2ZW46_9BACL</name>
<evidence type="ECO:0000256" key="11">
    <source>
        <dbReference type="ARBA" id="ARBA00022692"/>
    </source>
</evidence>
<evidence type="ECO:0000256" key="17">
    <source>
        <dbReference type="ARBA" id="ARBA00048586"/>
    </source>
</evidence>
<dbReference type="Gene3D" id="1.20.120.1760">
    <property type="match status" value="1"/>
</dbReference>
<evidence type="ECO:0000256" key="3">
    <source>
        <dbReference type="ARBA" id="ARBA00005042"/>
    </source>
</evidence>
<dbReference type="PIRSF" id="PIRSF000847">
    <property type="entry name" value="Phos_ph_gly_syn"/>
    <property type="match status" value="1"/>
</dbReference>
<evidence type="ECO:0000256" key="12">
    <source>
        <dbReference type="ARBA" id="ARBA00022989"/>
    </source>
</evidence>
<evidence type="ECO:0000256" key="5">
    <source>
        <dbReference type="ARBA" id="ARBA00010441"/>
    </source>
</evidence>
<dbReference type="GO" id="GO:0006655">
    <property type="term" value="P:phosphatidylglycerol biosynthetic process"/>
    <property type="evidence" value="ECO:0007669"/>
    <property type="project" value="UniProtKB-UniPathway"/>
</dbReference>
<evidence type="ECO:0000256" key="14">
    <source>
        <dbReference type="ARBA" id="ARBA00023136"/>
    </source>
</evidence>
<dbReference type="InterPro" id="IPR000462">
    <property type="entry name" value="CDP-OH_P_trans"/>
</dbReference>
<evidence type="ECO:0000256" key="16">
    <source>
        <dbReference type="ARBA" id="ARBA00023264"/>
    </source>
</evidence>
<dbReference type="GO" id="GO:0005886">
    <property type="term" value="C:plasma membrane"/>
    <property type="evidence" value="ECO:0007669"/>
    <property type="project" value="UniProtKB-SubCell"/>
</dbReference>
<evidence type="ECO:0000256" key="18">
    <source>
        <dbReference type="NCBIfam" id="TIGR00560"/>
    </source>
</evidence>
<evidence type="ECO:0000256" key="10">
    <source>
        <dbReference type="ARBA" id="ARBA00022679"/>
    </source>
</evidence>
<keyword evidence="14 20" id="KW-0472">Membrane</keyword>
<dbReference type="RefSeq" id="WP_188497327.1">
    <property type="nucleotide sequence ID" value="NZ_BMFV01000014.1"/>
</dbReference>
<comment type="caution">
    <text evidence="21">The sequence shown here is derived from an EMBL/GenBank/DDBJ whole genome shotgun (WGS) entry which is preliminary data.</text>
</comment>
<dbReference type="UniPathway" id="UPA00084">
    <property type="reaction ID" value="UER00503"/>
</dbReference>
<reference evidence="21" key="1">
    <citation type="journal article" date="2014" name="Int. J. Syst. Evol. Microbiol.">
        <title>Complete genome sequence of Corynebacterium casei LMG S-19264T (=DSM 44701T), isolated from a smear-ripened cheese.</title>
        <authorList>
            <consortium name="US DOE Joint Genome Institute (JGI-PGF)"/>
            <person name="Walter F."/>
            <person name="Albersmeier A."/>
            <person name="Kalinowski J."/>
            <person name="Ruckert C."/>
        </authorList>
    </citation>
    <scope>NUCLEOTIDE SEQUENCE</scope>
    <source>
        <strain evidence="21">CGMCC 1.12777</strain>
    </source>
</reference>
<evidence type="ECO:0000256" key="8">
    <source>
        <dbReference type="ARBA" id="ARBA00022475"/>
    </source>
</evidence>
<dbReference type="PROSITE" id="PS00379">
    <property type="entry name" value="CDP_ALCOHOL_P_TRANSF"/>
    <property type="match status" value="1"/>
</dbReference>
<reference evidence="21" key="2">
    <citation type="submission" date="2020-09" db="EMBL/GenBank/DDBJ databases">
        <authorList>
            <person name="Sun Q."/>
            <person name="Zhou Y."/>
        </authorList>
    </citation>
    <scope>NUCLEOTIDE SEQUENCE</scope>
    <source>
        <strain evidence="21">CGMCC 1.12777</strain>
    </source>
</reference>
<evidence type="ECO:0000256" key="6">
    <source>
        <dbReference type="ARBA" id="ARBA00013170"/>
    </source>
</evidence>
<dbReference type="InterPro" id="IPR050324">
    <property type="entry name" value="CDP-alcohol_PTase-I"/>
</dbReference>
<dbReference type="InterPro" id="IPR048254">
    <property type="entry name" value="CDP_ALCOHOL_P_TRANSF_CS"/>
</dbReference>
<comment type="pathway">
    <text evidence="4">Lipid metabolism.</text>
</comment>
<feature type="transmembrane region" description="Helical" evidence="20">
    <location>
        <begin position="164"/>
        <end position="182"/>
    </location>
</feature>
<keyword evidence="22" id="KW-1185">Reference proteome</keyword>
<sequence>MNIANKITVSRVILIPIFLIFFLIPWSFGNITIWHAVIPVQDFIAAIIFIVASCTDWLDGYYARKLNLVTNFGKFLDPLADKLLVMSAFVPLVGFDVIPSWMVIVILAREFAVTGLRLVAVEGGEVIAASQMAKWKTATQMIALILLLFHNIPFGEEGFPLADIFLWIAVVLTILSGGEYFYKNRDILLKSK</sequence>
<evidence type="ECO:0000256" key="13">
    <source>
        <dbReference type="ARBA" id="ARBA00023098"/>
    </source>
</evidence>
<feature type="transmembrane region" description="Helical" evidence="20">
    <location>
        <begin position="43"/>
        <end position="62"/>
    </location>
</feature>
<comment type="function">
    <text evidence="1">This protein catalyzes the committed step to the synthesis of the acidic phospholipids.</text>
</comment>
<protein>
    <recommendedName>
        <fullName evidence="7 18">CDP-diacylglycerol--glycerol-3-phosphate 3-phosphatidyltransferase</fullName>
        <ecNumber evidence="6 18">2.7.8.5</ecNumber>
    </recommendedName>
</protein>
<evidence type="ECO:0000256" key="2">
    <source>
        <dbReference type="ARBA" id="ARBA00004651"/>
    </source>
</evidence>
<evidence type="ECO:0000256" key="4">
    <source>
        <dbReference type="ARBA" id="ARBA00005189"/>
    </source>
</evidence>
<keyword evidence="16" id="KW-1208">Phospholipid metabolism</keyword>
<comment type="catalytic activity">
    <reaction evidence="17">
        <text>a CDP-1,2-diacyl-sn-glycerol + sn-glycerol 3-phosphate = a 1,2-diacyl-sn-glycero-3-phospho-(1'-sn-glycero-3'-phosphate) + CMP + H(+)</text>
        <dbReference type="Rhea" id="RHEA:12593"/>
        <dbReference type="ChEBI" id="CHEBI:15378"/>
        <dbReference type="ChEBI" id="CHEBI:57597"/>
        <dbReference type="ChEBI" id="CHEBI:58332"/>
        <dbReference type="ChEBI" id="CHEBI:60110"/>
        <dbReference type="ChEBI" id="CHEBI:60377"/>
        <dbReference type="EC" id="2.7.8.5"/>
    </reaction>
</comment>
<dbReference type="NCBIfam" id="TIGR00560">
    <property type="entry name" value="pgsA"/>
    <property type="match status" value="1"/>
</dbReference>
<keyword evidence="13" id="KW-0443">Lipid metabolism</keyword>
<keyword evidence="10 19" id="KW-0808">Transferase</keyword>
<keyword evidence="8" id="KW-1003">Cell membrane</keyword>
<evidence type="ECO:0000256" key="7">
    <source>
        <dbReference type="ARBA" id="ARBA00014944"/>
    </source>
</evidence>
<keyword evidence="9" id="KW-0444">Lipid biosynthesis</keyword>
<proteinExistence type="inferred from homology"/>
<dbReference type="Pfam" id="PF01066">
    <property type="entry name" value="CDP-OH_P_transf"/>
    <property type="match status" value="1"/>
</dbReference>
<comment type="similarity">
    <text evidence="5 19">Belongs to the CDP-alcohol phosphatidyltransferase class-I family.</text>
</comment>
<organism evidence="21 22">
    <name type="scientific">Pullulanibacillus pueri</name>
    <dbReference type="NCBI Taxonomy" id="1437324"/>
    <lineage>
        <taxon>Bacteria</taxon>
        <taxon>Bacillati</taxon>
        <taxon>Bacillota</taxon>
        <taxon>Bacilli</taxon>
        <taxon>Bacillales</taxon>
        <taxon>Sporolactobacillaceae</taxon>
        <taxon>Pullulanibacillus</taxon>
    </lineage>
</organism>
<feature type="transmembrane region" description="Helical" evidence="20">
    <location>
        <begin position="83"/>
        <end position="108"/>
    </location>
</feature>
<dbReference type="FunFam" id="1.20.120.1760:FF:000004">
    <property type="entry name" value="CDP-diacylglycerol--glycerol-3-phosphate 3-phosphatidyltransferase"/>
    <property type="match status" value="1"/>
</dbReference>
<gene>
    <name evidence="21" type="primary">pgsA</name>
    <name evidence="21" type="ORF">GCM10007096_20690</name>
</gene>
<dbReference type="PANTHER" id="PTHR14269:SF62">
    <property type="entry name" value="CDP-DIACYLGLYCEROL--GLYCEROL-3-PHOSPHATE 3-PHOSPHATIDYLTRANSFERASE 1, CHLOROPLASTIC"/>
    <property type="match status" value="1"/>
</dbReference>
<dbReference type="InterPro" id="IPR043130">
    <property type="entry name" value="CDP-OH_PTrfase_TM_dom"/>
</dbReference>
<dbReference type="InterPro" id="IPR004570">
    <property type="entry name" value="Phosphatidylglycerol_P_synth"/>
</dbReference>
<dbReference type="AlphaFoldDB" id="A0A8J2ZW46"/>
<evidence type="ECO:0000256" key="19">
    <source>
        <dbReference type="RuleBase" id="RU003750"/>
    </source>
</evidence>
<feature type="transmembrane region" description="Helical" evidence="20">
    <location>
        <begin position="12"/>
        <end position="37"/>
    </location>
</feature>
<dbReference type="Proteomes" id="UP000656813">
    <property type="component" value="Unassembled WGS sequence"/>
</dbReference>
<keyword evidence="12 20" id="KW-1133">Transmembrane helix</keyword>
<evidence type="ECO:0000256" key="1">
    <source>
        <dbReference type="ARBA" id="ARBA00003973"/>
    </source>
</evidence>